<keyword evidence="1" id="KW-0472">Membrane</keyword>
<dbReference type="InterPro" id="IPR029044">
    <property type="entry name" value="Nucleotide-diphossugar_trans"/>
</dbReference>
<accession>A0A838BG99</accession>
<dbReference type="EMBL" id="JACDTY010000029">
    <property type="protein sequence ID" value="MBA1144901.1"/>
    <property type="molecule type" value="Genomic_DNA"/>
</dbReference>
<dbReference type="CDD" id="cd00761">
    <property type="entry name" value="Glyco_tranf_GTA_type"/>
    <property type="match status" value="1"/>
</dbReference>
<comment type="caution">
    <text evidence="3">The sequence shown here is derived from an EMBL/GenBank/DDBJ whole genome shotgun (WGS) entry which is preliminary data.</text>
</comment>
<gene>
    <name evidence="3" type="ORF">H0241_32415</name>
</gene>
<proteinExistence type="predicted"/>
<dbReference type="AlphaFoldDB" id="A0A838BG99"/>
<feature type="transmembrane region" description="Helical" evidence="1">
    <location>
        <begin position="293"/>
        <end position="317"/>
    </location>
</feature>
<keyword evidence="1" id="KW-1133">Transmembrane helix</keyword>
<keyword evidence="4" id="KW-1185">Reference proteome</keyword>
<feature type="domain" description="Glycosyltransferase 2-like" evidence="2">
    <location>
        <begin position="42"/>
        <end position="180"/>
    </location>
</feature>
<organism evidence="3 4">
    <name type="scientific">Mesorhizobium neociceri</name>
    <dbReference type="NCBI Taxonomy" id="1307853"/>
    <lineage>
        <taxon>Bacteria</taxon>
        <taxon>Pseudomonadati</taxon>
        <taxon>Pseudomonadota</taxon>
        <taxon>Alphaproteobacteria</taxon>
        <taxon>Hyphomicrobiales</taxon>
        <taxon>Phyllobacteriaceae</taxon>
        <taxon>Mesorhizobium</taxon>
    </lineage>
</organism>
<dbReference type="InterPro" id="IPR001173">
    <property type="entry name" value="Glyco_trans_2-like"/>
</dbReference>
<dbReference type="GO" id="GO:0016740">
    <property type="term" value="F:transferase activity"/>
    <property type="evidence" value="ECO:0007669"/>
    <property type="project" value="UniProtKB-KW"/>
</dbReference>
<protein>
    <submittedName>
        <fullName evidence="3">Glycosyltransferase</fullName>
    </submittedName>
</protein>
<keyword evidence="1" id="KW-0812">Transmembrane</keyword>
<keyword evidence="3" id="KW-0808">Transferase</keyword>
<sequence>MERKNPTYSVVVEMENAKSIDQDEIGVALTALAREIERATADEQYAKPELIIVHSGQNTDTPLLQQRICELVPQLGTVANLVFGACTGGRYYEVKNKGAQFATGDVVIFTDSDTVVEKGWLSALLKPLGDPTKTAVSGYTYLDCDDFASRTFALLWFFPLREGDQRFASKRAMNANNCAFRRIWLANHPYPASNGFKVSCTLLTSQLRESGYDFVRVDARASHYPPRGWRFFFWRALVTGRDADRKYVALESSSQGRRMLKATRHWFSTSWRLSRRVVAHSAQLGMPIWQIPFALIVGLAFCTLVFVSQMAMALGLVRDEPEHVPLYVGHS</sequence>
<evidence type="ECO:0000259" key="2">
    <source>
        <dbReference type="Pfam" id="PF00535"/>
    </source>
</evidence>
<dbReference type="SUPFAM" id="SSF53448">
    <property type="entry name" value="Nucleotide-diphospho-sugar transferases"/>
    <property type="match status" value="1"/>
</dbReference>
<evidence type="ECO:0000256" key="1">
    <source>
        <dbReference type="SAM" id="Phobius"/>
    </source>
</evidence>
<dbReference type="Proteomes" id="UP000558284">
    <property type="component" value="Unassembled WGS sequence"/>
</dbReference>
<evidence type="ECO:0000313" key="4">
    <source>
        <dbReference type="Proteomes" id="UP000558284"/>
    </source>
</evidence>
<name>A0A838BG99_9HYPH</name>
<dbReference type="Pfam" id="PF00535">
    <property type="entry name" value="Glycos_transf_2"/>
    <property type="match status" value="1"/>
</dbReference>
<reference evidence="3 4" key="1">
    <citation type="submission" date="2020-07" db="EMBL/GenBank/DDBJ databases">
        <title>Definition of the novel symbiovar canariense within Mesorhizobium novociceri, a new species of genus Mesorhizobium nodulating Cicer canariense in the Caldera de Taburiente National Park (La Palma, Canary Islands).</title>
        <authorList>
            <person name="Leon-Barrios M."/>
            <person name="Perez-Yepez J."/>
            <person name="Flores-Felix J.D."/>
            <person name="Ramirez-Baena M.H."/>
            <person name="Pulido-Suarez L."/>
            <person name="Igual J.M."/>
            <person name="Velazquez E."/>
            <person name="Peix A."/>
        </authorList>
    </citation>
    <scope>NUCLEOTIDE SEQUENCE [LARGE SCALE GENOMIC DNA]</scope>
    <source>
        <strain evidence="3 4">CCANP35</strain>
    </source>
</reference>
<dbReference type="RefSeq" id="WP_181061837.1">
    <property type="nucleotide sequence ID" value="NZ_JACDTY010000029.1"/>
</dbReference>
<evidence type="ECO:0000313" key="3">
    <source>
        <dbReference type="EMBL" id="MBA1144901.1"/>
    </source>
</evidence>
<dbReference type="Gene3D" id="3.90.550.10">
    <property type="entry name" value="Spore Coat Polysaccharide Biosynthesis Protein SpsA, Chain A"/>
    <property type="match status" value="1"/>
</dbReference>